<dbReference type="EMBL" id="JBEDUW010000005">
    <property type="protein sequence ID" value="KAK9927115.1"/>
    <property type="molecule type" value="Genomic_DNA"/>
</dbReference>
<dbReference type="AlphaFoldDB" id="A0AAW1WST6"/>
<protein>
    <submittedName>
        <fullName evidence="1">Uncharacterized protein</fullName>
    </submittedName>
</protein>
<name>A0AAW1WST6_RUBAR</name>
<dbReference type="Proteomes" id="UP001457282">
    <property type="component" value="Unassembled WGS sequence"/>
</dbReference>
<proteinExistence type="predicted"/>
<evidence type="ECO:0000313" key="2">
    <source>
        <dbReference type="Proteomes" id="UP001457282"/>
    </source>
</evidence>
<organism evidence="1 2">
    <name type="scientific">Rubus argutus</name>
    <name type="common">Southern blackberry</name>
    <dbReference type="NCBI Taxonomy" id="59490"/>
    <lineage>
        <taxon>Eukaryota</taxon>
        <taxon>Viridiplantae</taxon>
        <taxon>Streptophyta</taxon>
        <taxon>Embryophyta</taxon>
        <taxon>Tracheophyta</taxon>
        <taxon>Spermatophyta</taxon>
        <taxon>Magnoliopsida</taxon>
        <taxon>eudicotyledons</taxon>
        <taxon>Gunneridae</taxon>
        <taxon>Pentapetalae</taxon>
        <taxon>rosids</taxon>
        <taxon>fabids</taxon>
        <taxon>Rosales</taxon>
        <taxon>Rosaceae</taxon>
        <taxon>Rosoideae</taxon>
        <taxon>Rosoideae incertae sedis</taxon>
        <taxon>Rubus</taxon>
    </lineage>
</organism>
<sequence length="89" mass="9759">MSFYQQAAVVFCLLSAWGSCYIHGVPNTVLILVNLLYPELGLSLEMGSFGAGISTTDFDHVGQFELLDLENLLIPLMVSHSNAGMDYMQ</sequence>
<keyword evidence="2" id="KW-1185">Reference proteome</keyword>
<evidence type="ECO:0000313" key="1">
    <source>
        <dbReference type="EMBL" id="KAK9927115.1"/>
    </source>
</evidence>
<accession>A0AAW1WST6</accession>
<reference evidence="1 2" key="1">
    <citation type="journal article" date="2023" name="G3 (Bethesda)">
        <title>A chromosome-length genome assembly and annotation of blackberry (Rubus argutus, cv. 'Hillquist').</title>
        <authorList>
            <person name="Bruna T."/>
            <person name="Aryal R."/>
            <person name="Dudchenko O."/>
            <person name="Sargent D.J."/>
            <person name="Mead D."/>
            <person name="Buti M."/>
            <person name="Cavallini A."/>
            <person name="Hytonen T."/>
            <person name="Andres J."/>
            <person name="Pham M."/>
            <person name="Weisz D."/>
            <person name="Mascagni F."/>
            <person name="Usai G."/>
            <person name="Natali L."/>
            <person name="Bassil N."/>
            <person name="Fernandez G.E."/>
            <person name="Lomsadze A."/>
            <person name="Armour M."/>
            <person name="Olukolu B."/>
            <person name="Poorten T."/>
            <person name="Britton C."/>
            <person name="Davik J."/>
            <person name="Ashrafi H."/>
            <person name="Aiden E.L."/>
            <person name="Borodovsky M."/>
            <person name="Worthington M."/>
        </authorList>
    </citation>
    <scope>NUCLEOTIDE SEQUENCE [LARGE SCALE GENOMIC DNA]</scope>
    <source>
        <strain evidence="1">PI 553951</strain>
    </source>
</reference>
<comment type="caution">
    <text evidence="1">The sequence shown here is derived from an EMBL/GenBank/DDBJ whole genome shotgun (WGS) entry which is preliminary data.</text>
</comment>
<gene>
    <name evidence="1" type="ORF">M0R45_024317</name>
</gene>